<dbReference type="GO" id="GO:0008855">
    <property type="term" value="F:exodeoxyribonuclease VII activity"/>
    <property type="evidence" value="ECO:0007669"/>
    <property type="project" value="UniProtKB-EC"/>
</dbReference>
<dbReference type="InterPro" id="IPR003753">
    <property type="entry name" value="Exonuc_VII_L"/>
</dbReference>
<dbReference type="GO" id="GO:0006308">
    <property type="term" value="P:DNA catabolic process"/>
    <property type="evidence" value="ECO:0007669"/>
    <property type="project" value="InterPro"/>
</dbReference>
<dbReference type="PANTHER" id="PTHR30008:SF0">
    <property type="entry name" value="EXODEOXYRIBONUCLEASE 7 LARGE SUBUNIT"/>
    <property type="match status" value="1"/>
</dbReference>
<feature type="domain" description="Exonuclease VII large subunit C-terminal" evidence="5">
    <location>
        <begin position="128"/>
        <end position="441"/>
    </location>
</feature>
<keyword evidence="2" id="KW-0540">Nuclease</keyword>
<evidence type="ECO:0000313" key="7">
    <source>
        <dbReference type="EMBL" id="VAW93379.1"/>
    </source>
</evidence>
<dbReference type="Pfam" id="PF02601">
    <property type="entry name" value="Exonuc_VII_L"/>
    <property type="match status" value="1"/>
</dbReference>
<dbReference type="EMBL" id="UOFT01000033">
    <property type="protein sequence ID" value="VAW93379.1"/>
    <property type="molecule type" value="Genomic_DNA"/>
</dbReference>
<proteinExistence type="inferred from homology"/>
<accession>A0A3B1A589</accession>
<dbReference type="HAMAP" id="MF_00378">
    <property type="entry name" value="Exonuc_7_L"/>
    <property type="match status" value="1"/>
</dbReference>
<dbReference type="InterPro" id="IPR020579">
    <property type="entry name" value="Exonuc_VII_lsu_C"/>
</dbReference>
<keyword evidence="1" id="KW-0963">Cytoplasm</keyword>
<dbReference type="PANTHER" id="PTHR30008">
    <property type="entry name" value="EXODEOXYRIBONUCLEASE 7 LARGE SUBUNIT"/>
    <property type="match status" value="1"/>
</dbReference>
<protein>
    <submittedName>
        <fullName evidence="7">Exodeoxyribonuclease VII large subunit</fullName>
        <ecNumber evidence="7">3.1.11.6</ecNumber>
    </submittedName>
</protein>
<evidence type="ECO:0000259" key="5">
    <source>
        <dbReference type="Pfam" id="PF02601"/>
    </source>
</evidence>
<keyword evidence="3 7" id="KW-0378">Hydrolase</keyword>
<evidence type="ECO:0000256" key="3">
    <source>
        <dbReference type="ARBA" id="ARBA00022801"/>
    </source>
</evidence>
<organism evidence="7">
    <name type="scientific">hydrothermal vent metagenome</name>
    <dbReference type="NCBI Taxonomy" id="652676"/>
    <lineage>
        <taxon>unclassified sequences</taxon>
        <taxon>metagenomes</taxon>
        <taxon>ecological metagenomes</taxon>
    </lineage>
</organism>
<dbReference type="NCBIfam" id="TIGR00237">
    <property type="entry name" value="xseA"/>
    <property type="match status" value="1"/>
</dbReference>
<dbReference type="GO" id="GO:0009318">
    <property type="term" value="C:exodeoxyribonuclease VII complex"/>
    <property type="evidence" value="ECO:0007669"/>
    <property type="project" value="InterPro"/>
</dbReference>
<feature type="domain" description="OB-fold nucleic acid binding" evidence="6">
    <location>
        <begin position="12"/>
        <end position="104"/>
    </location>
</feature>
<evidence type="ECO:0000256" key="4">
    <source>
        <dbReference type="ARBA" id="ARBA00022839"/>
    </source>
</evidence>
<sequence>MAMNSKPLRNIYNVTRLNREVRTILDTGFPLIWLEGELSNLACPASGHWYFSLKDDHAQVRCAMFRTRNRLLRFVPRNGMQVIARAKVGLYEPRGEFQLVIEHLEEAGEGALRQQFEQLKNKLNAQGLFAAEIKKTLPHIPKRIGVITSPTGAAIHDVLTTLKRRFASLEIIIYPVNVQGKTAAADIATTIQLADKRKECDVLLLTRGGGSLEDLWSFNEEVVAQAIFNCAIPLVSAIGHDIDFTIADFVADIRAATPTAAAELVSPDTKHWSQQFSGFQKRLIQLITNSLSQKQVRIDQVTKNIVHPKHYIEETSQRVDELLYRLQNRIKTQVSTKELQLSSLQTRCHAHNPKYKIQVSKQQTIQLFQKIKAAQIHQLDVLKQQFIRNTSILEAVSPLATLNRGYAYVNKVNSNAIIKDITQIESGDELITTVAKGKFSSTVTNKWTED</sequence>
<keyword evidence="4" id="KW-0269">Exonuclease</keyword>
<name>A0A3B1A589_9ZZZZ</name>
<dbReference type="AlphaFoldDB" id="A0A3B1A589"/>
<evidence type="ECO:0000256" key="2">
    <source>
        <dbReference type="ARBA" id="ARBA00022722"/>
    </source>
</evidence>
<reference evidence="7" key="1">
    <citation type="submission" date="2018-06" db="EMBL/GenBank/DDBJ databases">
        <authorList>
            <person name="Zhirakovskaya E."/>
        </authorList>
    </citation>
    <scope>NUCLEOTIDE SEQUENCE</scope>
</reference>
<dbReference type="Pfam" id="PF13742">
    <property type="entry name" value="tRNA_anti_2"/>
    <property type="match status" value="1"/>
</dbReference>
<evidence type="ECO:0000256" key="1">
    <source>
        <dbReference type="ARBA" id="ARBA00022490"/>
    </source>
</evidence>
<evidence type="ECO:0000259" key="6">
    <source>
        <dbReference type="Pfam" id="PF13742"/>
    </source>
</evidence>
<gene>
    <name evidence="7" type="ORF">MNBD_GAMMA23-2038</name>
</gene>
<dbReference type="EC" id="3.1.11.6" evidence="7"/>
<dbReference type="GO" id="GO:0003676">
    <property type="term" value="F:nucleic acid binding"/>
    <property type="evidence" value="ECO:0007669"/>
    <property type="project" value="InterPro"/>
</dbReference>
<dbReference type="InterPro" id="IPR025824">
    <property type="entry name" value="OB-fold_nuc-bd_dom"/>
</dbReference>
<dbReference type="CDD" id="cd04489">
    <property type="entry name" value="ExoVII_LU_OBF"/>
    <property type="match status" value="1"/>
</dbReference>